<accession>A0A4R3J5V2</accession>
<protein>
    <recommendedName>
        <fullName evidence="4">phosphoglycolate phosphatase</fullName>
        <ecNumber evidence="4">3.1.3.18</ecNumber>
    </recommendedName>
</protein>
<dbReference type="Pfam" id="PF13419">
    <property type="entry name" value="HAD_2"/>
    <property type="match status" value="1"/>
</dbReference>
<dbReference type="SFLD" id="SFLDS00003">
    <property type="entry name" value="Haloacid_Dehalogenase"/>
    <property type="match status" value="1"/>
</dbReference>
<dbReference type="SFLD" id="SFLDG01129">
    <property type="entry name" value="C1.5:_HAD__Beta-PGM__Phosphata"/>
    <property type="match status" value="1"/>
</dbReference>
<dbReference type="PANTHER" id="PTHR43434">
    <property type="entry name" value="PHOSPHOGLYCOLATE PHOSPHATASE"/>
    <property type="match status" value="1"/>
</dbReference>
<dbReference type="InterPro" id="IPR050155">
    <property type="entry name" value="HAD-like_hydrolase_sf"/>
</dbReference>
<dbReference type="InterPro" id="IPR036412">
    <property type="entry name" value="HAD-like_sf"/>
</dbReference>
<dbReference type="GO" id="GO:0006281">
    <property type="term" value="P:DNA repair"/>
    <property type="evidence" value="ECO:0007669"/>
    <property type="project" value="TreeGrafter"/>
</dbReference>
<dbReference type="OrthoDB" id="9782449at2"/>
<gene>
    <name evidence="5" type="ORF">EDD55_10816</name>
</gene>
<dbReference type="NCBIfam" id="TIGR01549">
    <property type="entry name" value="HAD-SF-IA-v1"/>
    <property type="match status" value="1"/>
</dbReference>
<dbReference type="EMBL" id="SLZW01000008">
    <property type="protein sequence ID" value="TCS61218.1"/>
    <property type="molecule type" value="Genomic_DNA"/>
</dbReference>
<dbReference type="InterPro" id="IPR041492">
    <property type="entry name" value="HAD_2"/>
</dbReference>
<dbReference type="PANTHER" id="PTHR43434:SF1">
    <property type="entry name" value="PHOSPHOGLYCOLATE PHOSPHATASE"/>
    <property type="match status" value="1"/>
</dbReference>
<evidence type="ECO:0000256" key="4">
    <source>
        <dbReference type="ARBA" id="ARBA00013078"/>
    </source>
</evidence>
<proteinExistence type="inferred from homology"/>
<dbReference type="InterPro" id="IPR023214">
    <property type="entry name" value="HAD_sf"/>
</dbReference>
<organism evidence="5 6">
    <name type="scientific">Varunaivibrio sulfuroxidans</name>
    <dbReference type="NCBI Taxonomy" id="1773489"/>
    <lineage>
        <taxon>Bacteria</taxon>
        <taxon>Pseudomonadati</taxon>
        <taxon>Pseudomonadota</taxon>
        <taxon>Alphaproteobacteria</taxon>
        <taxon>Rhodospirillales</taxon>
        <taxon>Magnetovibrionaceae</taxon>
        <taxon>Varunaivibrio</taxon>
    </lineage>
</organism>
<sequence length="230" mass="25481">MSTVPSVSVPREDFSVFPRAVIFDWDNTLIDSWPVLHEALNGTLRAFGHAPWTFGETRRRVARSLRDSFPELFEARWMEARDDFYARFQSIHLDRLTPLPGAENLLNDLRDQGVYLAVVSNKKGPILRREAAHLGWTDHFAHIVGADDCPRDKPAPDPVLRALDGVSREEGAIWFVGDSPIDMECAAGSGCVGVLLRPEAPEPGEFAHSPALHFGDCRGLGGFVKARAPL</sequence>
<evidence type="ECO:0000256" key="2">
    <source>
        <dbReference type="ARBA" id="ARBA00004818"/>
    </source>
</evidence>
<evidence type="ECO:0000256" key="1">
    <source>
        <dbReference type="ARBA" id="ARBA00000830"/>
    </source>
</evidence>
<dbReference type="Gene3D" id="1.10.150.730">
    <property type="match status" value="1"/>
</dbReference>
<dbReference type="SUPFAM" id="SSF56784">
    <property type="entry name" value="HAD-like"/>
    <property type="match status" value="1"/>
</dbReference>
<dbReference type="Proteomes" id="UP000295304">
    <property type="component" value="Unassembled WGS sequence"/>
</dbReference>
<dbReference type="InterPro" id="IPR006439">
    <property type="entry name" value="HAD-SF_hydro_IA"/>
</dbReference>
<dbReference type="AlphaFoldDB" id="A0A4R3J5V2"/>
<comment type="similarity">
    <text evidence="3">Belongs to the HAD-like hydrolase superfamily. CbbY/CbbZ/Gph/YieH family.</text>
</comment>
<keyword evidence="6" id="KW-1185">Reference proteome</keyword>
<reference evidence="5 6" key="1">
    <citation type="submission" date="2019-03" db="EMBL/GenBank/DDBJ databases">
        <title>Genomic Encyclopedia of Type Strains, Phase IV (KMG-IV): sequencing the most valuable type-strain genomes for metagenomic binning, comparative biology and taxonomic classification.</title>
        <authorList>
            <person name="Goeker M."/>
        </authorList>
    </citation>
    <scope>NUCLEOTIDE SEQUENCE [LARGE SCALE GENOMIC DNA]</scope>
    <source>
        <strain evidence="5 6">DSM 101688</strain>
    </source>
</reference>
<dbReference type="GO" id="GO:0005829">
    <property type="term" value="C:cytosol"/>
    <property type="evidence" value="ECO:0007669"/>
    <property type="project" value="TreeGrafter"/>
</dbReference>
<name>A0A4R3J5V2_9PROT</name>
<dbReference type="PRINTS" id="PR00413">
    <property type="entry name" value="HADHALOGNASE"/>
</dbReference>
<comment type="caution">
    <text evidence="5">The sequence shown here is derived from an EMBL/GenBank/DDBJ whole genome shotgun (WGS) entry which is preliminary data.</text>
</comment>
<dbReference type="Gene3D" id="3.40.50.1000">
    <property type="entry name" value="HAD superfamily/HAD-like"/>
    <property type="match status" value="1"/>
</dbReference>
<evidence type="ECO:0000313" key="6">
    <source>
        <dbReference type="Proteomes" id="UP000295304"/>
    </source>
</evidence>
<dbReference type="GO" id="GO:0008967">
    <property type="term" value="F:phosphoglycolate phosphatase activity"/>
    <property type="evidence" value="ECO:0007669"/>
    <property type="project" value="UniProtKB-EC"/>
</dbReference>
<dbReference type="RefSeq" id="WP_132939522.1">
    <property type="nucleotide sequence ID" value="NZ_CP119676.1"/>
</dbReference>
<evidence type="ECO:0000313" key="5">
    <source>
        <dbReference type="EMBL" id="TCS61218.1"/>
    </source>
</evidence>
<comment type="catalytic activity">
    <reaction evidence="1">
        <text>2-phosphoglycolate + H2O = glycolate + phosphate</text>
        <dbReference type="Rhea" id="RHEA:14369"/>
        <dbReference type="ChEBI" id="CHEBI:15377"/>
        <dbReference type="ChEBI" id="CHEBI:29805"/>
        <dbReference type="ChEBI" id="CHEBI:43474"/>
        <dbReference type="ChEBI" id="CHEBI:58033"/>
        <dbReference type="EC" id="3.1.3.18"/>
    </reaction>
</comment>
<evidence type="ECO:0000256" key="3">
    <source>
        <dbReference type="ARBA" id="ARBA00006171"/>
    </source>
</evidence>
<dbReference type="NCBIfam" id="TIGR01509">
    <property type="entry name" value="HAD-SF-IA-v3"/>
    <property type="match status" value="1"/>
</dbReference>
<dbReference type="EC" id="3.1.3.18" evidence="4"/>
<comment type="pathway">
    <text evidence="2">Organic acid metabolism; glycolate biosynthesis; glycolate from 2-phosphoglycolate: step 1/1.</text>
</comment>